<organism evidence="2">
    <name type="scientific">Albinaria turrita</name>
    <name type="common">Door snail</name>
    <name type="synonym">Clausilia turrita</name>
    <dbReference type="NCBI Taxonomy" id="27820"/>
    <lineage>
        <taxon>Eukaryota</taxon>
        <taxon>Metazoa</taxon>
        <taxon>Spiralia</taxon>
        <taxon>Lophotrochozoa</taxon>
        <taxon>Mollusca</taxon>
        <taxon>Gastropoda</taxon>
        <taxon>Heterobranchia</taxon>
        <taxon>Euthyneura</taxon>
        <taxon>Panpulmonata</taxon>
        <taxon>Eupulmonata</taxon>
        <taxon>Stylommatophora</taxon>
        <taxon>Helicina</taxon>
        <taxon>Clausilioidea</taxon>
        <taxon>Clausiliidae</taxon>
        <taxon>Alopiinae</taxon>
        <taxon>Albinaria</taxon>
    </lineage>
</organism>
<proteinExistence type="predicted"/>
<feature type="transmembrane region" description="Helical" evidence="1">
    <location>
        <begin position="6"/>
        <end position="25"/>
    </location>
</feature>
<accession>A6XDQ0</accession>
<protein>
    <submittedName>
        <fullName evidence="2">ATPase subunit 8</fullName>
    </submittedName>
</protein>
<evidence type="ECO:0000313" key="2">
    <source>
        <dbReference type="EMBL" id="ABG66604.1"/>
    </source>
</evidence>
<dbReference type="AlphaFoldDB" id="A6XDQ0"/>
<dbReference type="EMBL" id="DQ673663">
    <property type="protein sequence ID" value="ABG66604.1"/>
    <property type="molecule type" value="Genomic_DNA"/>
</dbReference>
<sequence length="52" mass="5919">MPQLSPMNGFVILCSISLMLLTLLINGHFMLKPMSSLTTPKLKMAYIKKLYF</sequence>
<keyword evidence="1" id="KW-0812">Transmembrane</keyword>
<name>A6XDQ0_ALBTU</name>
<geneLocation type="mitochondrion" evidence="2"/>
<keyword evidence="2" id="KW-0496">Mitochondrion</keyword>
<reference evidence="2" key="1">
    <citation type="journal article" date="2007" name="Mol. Phylogenet. Evol.">
        <title>Inference of evolutionary patterns of the land snail Albinaria in the Aegean archipelago: is vicariance enough?</title>
        <authorList>
            <person name="Douris V."/>
            <person name="Giokas S."/>
            <person name="Thomaz D."/>
            <person name="Lecanidou R."/>
            <person name="Rodakis G.C."/>
        </authorList>
    </citation>
    <scope>NUCLEOTIDE SEQUENCE</scope>
</reference>
<evidence type="ECO:0000256" key="1">
    <source>
        <dbReference type="SAM" id="Phobius"/>
    </source>
</evidence>
<gene>
    <name evidence="2" type="primary">ATPase8</name>
</gene>
<dbReference type="EMBL" id="DQ673664">
    <property type="protein sequence ID" value="ABG66605.1"/>
    <property type="molecule type" value="Genomic_DNA"/>
</dbReference>
<keyword evidence="1" id="KW-1133">Transmembrane helix</keyword>
<keyword evidence="1" id="KW-0472">Membrane</keyword>